<keyword evidence="4" id="KW-1185">Reference proteome</keyword>
<dbReference type="Gene3D" id="1.10.443.10">
    <property type="entry name" value="Intergrase catalytic core"/>
    <property type="match status" value="1"/>
</dbReference>
<comment type="caution">
    <text evidence="3">The sequence shown here is derived from an EMBL/GenBank/DDBJ whole genome shotgun (WGS) entry which is preliminary data.</text>
</comment>
<dbReference type="PROSITE" id="PS51898">
    <property type="entry name" value="TYR_RECOMBINASE"/>
    <property type="match status" value="1"/>
</dbReference>
<proteinExistence type="predicted"/>
<organism evidence="3 4">
    <name type="scientific">Polycladomyces zharkentensis</name>
    <dbReference type="NCBI Taxonomy" id="2807616"/>
    <lineage>
        <taxon>Bacteria</taxon>
        <taxon>Bacillati</taxon>
        <taxon>Bacillota</taxon>
        <taxon>Bacilli</taxon>
        <taxon>Bacillales</taxon>
        <taxon>Thermoactinomycetaceae</taxon>
        <taxon>Polycladomyces</taxon>
    </lineage>
</organism>
<feature type="non-terminal residue" evidence="3">
    <location>
        <position position="108"/>
    </location>
</feature>
<evidence type="ECO:0000256" key="1">
    <source>
        <dbReference type="ARBA" id="ARBA00023172"/>
    </source>
</evidence>
<evidence type="ECO:0000259" key="2">
    <source>
        <dbReference type="PROSITE" id="PS51898"/>
    </source>
</evidence>
<dbReference type="EMBL" id="JAFHAP010000011">
    <property type="protein sequence ID" value="MBN2910251.1"/>
    <property type="molecule type" value="Genomic_DNA"/>
</dbReference>
<keyword evidence="1" id="KW-0233">DNA recombination</keyword>
<dbReference type="InterPro" id="IPR013762">
    <property type="entry name" value="Integrase-like_cat_sf"/>
</dbReference>
<feature type="domain" description="Tyr recombinase" evidence="2">
    <location>
        <begin position="1"/>
        <end position="104"/>
    </location>
</feature>
<gene>
    <name evidence="3" type="ORF">JQC72_12140</name>
</gene>
<dbReference type="InterPro" id="IPR011010">
    <property type="entry name" value="DNA_brk_join_enz"/>
</dbReference>
<dbReference type="Pfam" id="PF00589">
    <property type="entry name" value="Phage_integrase"/>
    <property type="match status" value="1"/>
</dbReference>
<dbReference type="InterPro" id="IPR002104">
    <property type="entry name" value="Integrase_catalytic"/>
</dbReference>
<reference evidence="3" key="1">
    <citation type="journal article" date="2024" name="Int. J. Syst. Evol. Microbiol.">
        <title>Polycladomyces zharkentensis sp. nov., a novel thermophilic cellulose- and starch-degrading member of the Bacillota from a geothermal aquifer in Kazakhstan.</title>
        <authorList>
            <person name="Mashzhan A."/>
            <person name="Kistaubayeva A."/>
            <person name="Javier-Lopez R."/>
            <person name="Bissenova U."/>
            <person name="Bissenbay A."/>
            <person name="Birkeland N.K."/>
        </authorList>
    </citation>
    <scope>NUCLEOTIDE SEQUENCE</scope>
    <source>
        <strain evidence="3">ZKZ2T</strain>
    </source>
</reference>
<dbReference type="Proteomes" id="UP001177120">
    <property type="component" value="Unassembled WGS sequence"/>
</dbReference>
<name>A0ABS2WLC8_9BACL</name>
<evidence type="ECO:0000313" key="3">
    <source>
        <dbReference type="EMBL" id="MBN2910251.1"/>
    </source>
</evidence>
<dbReference type="InterPro" id="IPR050090">
    <property type="entry name" value="Tyrosine_recombinase_XerCD"/>
</dbReference>
<dbReference type="PANTHER" id="PTHR30349">
    <property type="entry name" value="PHAGE INTEGRASE-RELATED"/>
    <property type="match status" value="1"/>
</dbReference>
<accession>A0ABS2WLC8</accession>
<protein>
    <submittedName>
        <fullName evidence="3">Tyrosine-type recombinase/integrase</fullName>
    </submittedName>
</protein>
<dbReference type="SUPFAM" id="SSF56349">
    <property type="entry name" value="DNA breaking-rejoining enzymes"/>
    <property type="match status" value="1"/>
</dbReference>
<evidence type="ECO:0000313" key="4">
    <source>
        <dbReference type="Proteomes" id="UP001177120"/>
    </source>
</evidence>
<sequence length="108" mass="12549">MNHDLIKSYQEWMKHRGNPETDRLFVTREGRPLNRQAIHQQLERHFKVLSDKVSAHCLRHTFCKSLIDQGVAVQNVAALAGHESIETTRRYTTPSEKELRKHCWSAGS</sequence>